<keyword evidence="3" id="KW-1185">Reference proteome</keyword>
<dbReference type="AlphaFoldDB" id="A0A6A4P5F9"/>
<organism evidence="2 3">
    <name type="scientific">Lupinus albus</name>
    <name type="common">White lupine</name>
    <name type="synonym">Lupinus termis</name>
    <dbReference type="NCBI Taxonomy" id="3870"/>
    <lineage>
        <taxon>Eukaryota</taxon>
        <taxon>Viridiplantae</taxon>
        <taxon>Streptophyta</taxon>
        <taxon>Embryophyta</taxon>
        <taxon>Tracheophyta</taxon>
        <taxon>Spermatophyta</taxon>
        <taxon>Magnoliopsida</taxon>
        <taxon>eudicotyledons</taxon>
        <taxon>Gunneridae</taxon>
        <taxon>Pentapetalae</taxon>
        <taxon>rosids</taxon>
        <taxon>fabids</taxon>
        <taxon>Fabales</taxon>
        <taxon>Fabaceae</taxon>
        <taxon>Papilionoideae</taxon>
        <taxon>50 kb inversion clade</taxon>
        <taxon>genistoids sensu lato</taxon>
        <taxon>core genistoids</taxon>
        <taxon>Genisteae</taxon>
        <taxon>Lupinus</taxon>
    </lineage>
</organism>
<reference evidence="3" key="1">
    <citation type="journal article" date="2020" name="Nat. Commun.">
        <title>Genome sequence of the cluster root forming white lupin.</title>
        <authorList>
            <person name="Hufnagel B."/>
            <person name="Marques A."/>
            <person name="Soriano A."/>
            <person name="Marques L."/>
            <person name="Divol F."/>
            <person name="Doumas P."/>
            <person name="Sallet E."/>
            <person name="Mancinotti D."/>
            <person name="Carrere S."/>
            <person name="Marande W."/>
            <person name="Arribat S."/>
            <person name="Keller J."/>
            <person name="Huneau C."/>
            <person name="Blein T."/>
            <person name="Aime D."/>
            <person name="Laguerre M."/>
            <person name="Taylor J."/>
            <person name="Schubert V."/>
            <person name="Nelson M."/>
            <person name="Geu-Flores F."/>
            <person name="Crespi M."/>
            <person name="Gallardo-Guerrero K."/>
            <person name="Delaux P.-M."/>
            <person name="Salse J."/>
            <person name="Berges H."/>
            <person name="Guyot R."/>
            <person name="Gouzy J."/>
            <person name="Peret B."/>
        </authorList>
    </citation>
    <scope>NUCLEOTIDE SEQUENCE [LARGE SCALE GENOMIC DNA]</scope>
    <source>
        <strain evidence="3">cv. Amiga</strain>
    </source>
</reference>
<dbReference type="EMBL" id="WOCE01000018">
    <property type="protein sequence ID" value="KAE9594318.1"/>
    <property type="molecule type" value="Genomic_DNA"/>
</dbReference>
<accession>A0A6A4P5F9</accession>
<dbReference type="GO" id="GO:0004866">
    <property type="term" value="F:endopeptidase inhibitor activity"/>
    <property type="evidence" value="ECO:0007669"/>
    <property type="project" value="InterPro"/>
</dbReference>
<dbReference type="GO" id="GO:0043161">
    <property type="term" value="P:proteasome-mediated ubiquitin-dependent protein catabolic process"/>
    <property type="evidence" value="ECO:0007669"/>
    <property type="project" value="InterPro"/>
</dbReference>
<dbReference type="InterPro" id="IPR045128">
    <property type="entry name" value="PI31-like"/>
</dbReference>
<comment type="similarity">
    <text evidence="1">Belongs to the proteasome inhibitor PI31 family.</text>
</comment>
<gene>
    <name evidence="2" type="ORF">Lalb_Chr18g0052541</name>
</gene>
<dbReference type="OrthoDB" id="68090at2759"/>
<protein>
    <submittedName>
        <fullName evidence="2">Uncharacterized protein</fullName>
    </submittedName>
</protein>
<dbReference type="Gene3D" id="3.40.1000.30">
    <property type="match status" value="1"/>
</dbReference>
<evidence type="ECO:0000313" key="2">
    <source>
        <dbReference type="EMBL" id="KAE9594318.1"/>
    </source>
</evidence>
<dbReference type="GO" id="GO:0070628">
    <property type="term" value="F:proteasome binding"/>
    <property type="evidence" value="ECO:0007669"/>
    <property type="project" value="InterPro"/>
</dbReference>
<evidence type="ECO:0000256" key="1">
    <source>
        <dbReference type="ARBA" id="ARBA00006405"/>
    </source>
</evidence>
<name>A0A6A4P5F9_LUPAL</name>
<dbReference type="PANTHER" id="PTHR13266:SF1">
    <property type="entry name" value="PROTEASOME INHIBITOR PI31 SUBUNIT"/>
    <property type="match status" value="1"/>
</dbReference>
<sequence>MVLIFLCDEINSNEKSQKTTTATEKSVMAVIRGSRPTFKNQNDTIAFVVHASFLSSGHILNSTGPPALNDTAFYNSSNVLYFAKNVA</sequence>
<dbReference type="PANTHER" id="PTHR13266">
    <property type="entry name" value="PROTEASOME INHIBITOR"/>
    <property type="match status" value="1"/>
</dbReference>
<proteinExistence type="inferred from homology"/>
<comment type="caution">
    <text evidence="2">The sequence shown here is derived from an EMBL/GenBank/DDBJ whole genome shotgun (WGS) entry which is preliminary data.</text>
</comment>
<dbReference type="Proteomes" id="UP000447434">
    <property type="component" value="Chromosome 18"/>
</dbReference>
<evidence type="ECO:0000313" key="3">
    <source>
        <dbReference type="Proteomes" id="UP000447434"/>
    </source>
</evidence>